<dbReference type="PROSITE" id="PS00041">
    <property type="entry name" value="HTH_ARAC_FAMILY_1"/>
    <property type="match status" value="1"/>
</dbReference>
<dbReference type="Gene3D" id="2.60.120.10">
    <property type="entry name" value="Jelly Rolls"/>
    <property type="match status" value="1"/>
</dbReference>
<dbReference type="Pfam" id="PF02311">
    <property type="entry name" value="AraC_binding"/>
    <property type="match status" value="1"/>
</dbReference>
<dbReference type="InterPro" id="IPR037923">
    <property type="entry name" value="HTH-like"/>
</dbReference>
<dbReference type="InterPro" id="IPR018062">
    <property type="entry name" value="HTH_AraC-typ_CS"/>
</dbReference>
<evidence type="ECO:0000313" key="5">
    <source>
        <dbReference type="EMBL" id="SNY19536.1"/>
    </source>
</evidence>
<dbReference type="GO" id="GO:0043565">
    <property type="term" value="F:sequence-specific DNA binding"/>
    <property type="evidence" value="ECO:0007669"/>
    <property type="project" value="InterPro"/>
</dbReference>
<dbReference type="GO" id="GO:0003700">
    <property type="term" value="F:DNA-binding transcription factor activity"/>
    <property type="evidence" value="ECO:0007669"/>
    <property type="project" value="InterPro"/>
</dbReference>
<dbReference type="AlphaFoldDB" id="A0A285GAI3"/>
<organism evidence="5 6">
    <name type="scientific">Orenia metallireducens</name>
    <dbReference type="NCBI Taxonomy" id="1413210"/>
    <lineage>
        <taxon>Bacteria</taxon>
        <taxon>Bacillati</taxon>
        <taxon>Bacillota</taxon>
        <taxon>Clostridia</taxon>
        <taxon>Halanaerobiales</taxon>
        <taxon>Halobacteroidaceae</taxon>
        <taxon>Orenia</taxon>
    </lineage>
</organism>
<dbReference type="SUPFAM" id="SSF46689">
    <property type="entry name" value="Homeodomain-like"/>
    <property type="match status" value="2"/>
</dbReference>
<evidence type="ECO:0000256" key="1">
    <source>
        <dbReference type="ARBA" id="ARBA00023015"/>
    </source>
</evidence>
<keyword evidence="2 5" id="KW-0238">DNA-binding</keyword>
<evidence type="ECO:0000256" key="2">
    <source>
        <dbReference type="ARBA" id="ARBA00023125"/>
    </source>
</evidence>
<dbReference type="PANTHER" id="PTHR43280:SF28">
    <property type="entry name" value="HTH-TYPE TRANSCRIPTIONAL ACTIVATOR RHAS"/>
    <property type="match status" value="1"/>
</dbReference>
<dbReference type="InterPro" id="IPR014710">
    <property type="entry name" value="RmlC-like_jellyroll"/>
</dbReference>
<dbReference type="PRINTS" id="PR00032">
    <property type="entry name" value="HTHARAC"/>
</dbReference>
<keyword evidence="3" id="KW-0804">Transcription</keyword>
<keyword evidence="1" id="KW-0805">Transcription regulation</keyword>
<dbReference type="SUPFAM" id="SSF51215">
    <property type="entry name" value="Regulatory protein AraC"/>
    <property type="match status" value="1"/>
</dbReference>
<dbReference type="SMART" id="SM00342">
    <property type="entry name" value="HTH_ARAC"/>
    <property type="match status" value="1"/>
</dbReference>
<dbReference type="InterPro" id="IPR018060">
    <property type="entry name" value="HTH_AraC"/>
</dbReference>
<dbReference type="InterPro" id="IPR009057">
    <property type="entry name" value="Homeodomain-like_sf"/>
</dbReference>
<dbReference type="EMBL" id="OBDZ01000005">
    <property type="protein sequence ID" value="SNY19536.1"/>
    <property type="molecule type" value="Genomic_DNA"/>
</dbReference>
<dbReference type="Pfam" id="PF12833">
    <property type="entry name" value="HTH_18"/>
    <property type="match status" value="1"/>
</dbReference>
<name>A0A285GAI3_9FIRM</name>
<evidence type="ECO:0000259" key="4">
    <source>
        <dbReference type="PROSITE" id="PS01124"/>
    </source>
</evidence>
<evidence type="ECO:0000256" key="3">
    <source>
        <dbReference type="ARBA" id="ARBA00023163"/>
    </source>
</evidence>
<dbReference type="Proteomes" id="UP000219573">
    <property type="component" value="Unassembled WGS sequence"/>
</dbReference>
<accession>A0A285GAI3</accession>
<reference evidence="6" key="1">
    <citation type="submission" date="2017-09" db="EMBL/GenBank/DDBJ databases">
        <authorList>
            <person name="Varghese N."/>
            <person name="Submissions S."/>
        </authorList>
    </citation>
    <scope>NUCLEOTIDE SEQUENCE [LARGE SCALE GENOMIC DNA]</scope>
    <source>
        <strain evidence="6">MSL47</strain>
    </source>
</reference>
<dbReference type="RefSeq" id="WP_097016964.1">
    <property type="nucleotide sequence ID" value="NZ_OBDZ01000005.1"/>
</dbReference>
<dbReference type="OrthoDB" id="9782911at2"/>
<protein>
    <submittedName>
        <fullName evidence="5">AraC-type DNA-binding protein</fullName>
    </submittedName>
</protein>
<gene>
    <name evidence="5" type="ORF">SAMN06265827_105141</name>
</gene>
<proteinExistence type="predicted"/>
<feature type="domain" description="HTH araC/xylS-type" evidence="4">
    <location>
        <begin position="172"/>
        <end position="270"/>
    </location>
</feature>
<dbReference type="InterPro" id="IPR003313">
    <property type="entry name" value="AraC-bd"/>
</dbReference>
<keyword evidence="6" id="KW-1185">Reference proteome</keyword>
<dbReference type="InterPro" id="IPR020449">
    <property type="entry name" value="Tscrpt_reg_AraC-type_HTH"/>
</dbReference>
<dbReference type="PROSITE" id="PS01124">
    <property type="entry name" value="HTH_ARAC_FAMILY_2"/>
    <property type="match status" value="1"/>
</dbReference>
<dbReference type="Gene3D" id="1.10.10.60">
    <property type="entry name" value="Homeodomain-like"/>
    <property type="match status" value="2"/>
</dbReference>
<dbReference type="PANTHER" id="PTHR43280">
    <property type="entry name" value="ARAC-FAMILY TRANSCRIPTIONAL REGULATOR"/>
    <property type="match status" value="1"/>
</dbReference>
<evidence type="ECO:0000313" key="6">
    <source>
        <dbReference type="Proteomes" id="UP000219573"/>
    </source>
</evidence>
<sequence length="271" mass="32286">MASYLINHIKRTGGPHTMSAKHYHNSYELYYLLNGERYYFIKDQRYHIKKGNIVIINKNILHKTIDTDNPNHERILIEFNEKLLESLDQNITDINLYKCFNNDNTVLSLDIEEQLWLEEKLFKVLKEKKHKQKGYNTYIKILITEILIFLNRISLKYKKEATYSDPINTRILNIVTYINKHYNDNLTLEKISNKYHLSSSYLCKTFKEVTGFNFVEYKNHIRVKEAQRLLQQTNLNITDIASKVGYNNLTHFGRVFKSITGYSPMKYRNLN</sequence>